<proteinExistence type="predicted"/>
<dbReference type="Proteomes" id="UP000198211">
    <property type="component" value="Unassembled WGS sequence"/>
</dbReference>
<organism evidence="1 2">
    <name type="scientific">Phytophthora megakarya</name>
    <dbReference type="NCBI Taxonomy" id="4795"/>
    <lineage>
        <taxon>Eukaryota</taxon>
        <taxon>Sar</taxon>
        <taxon>Stramenopiles</taxon>
        <taxon>Oomycota</taxon>
        <taxon>Peronosporomycetes</taxon>
        <taxon>Peronosporales</taxon>
        <taxon>Peronosporaceae</taxon>
        <taxon>Phytophthora</taxon>
    </lineage>
</organism>
<evidence type="ECO:0000313" key="1">
    <source>
        <dbReference type="EMBL" id="OWY94997.1"/>
    </source>
</evidence>
<sequence>MSVMRLLRVTDRPILLLTTTLYSPRGPSGGVDAESLHSPWPRALRDITLSSLTARVLRADHLHPRAWIFPTTVPPAPAFWDPSLLTERAVDVLYATRPCDYLARRVQPLTFDVNVRHFQPFLARYDTHLVHWAQAYWEATHELP</sequence>
<accession>A0A225UP48</accession>
<dbReference type="STRING" id="4795.A0A225UP48"/>
<keyword evidence="2" id="KW-1185">Reference proteome</keyword>
<dbReference type="EMBL" id="NBNE01013556">
    <property type="protein sequence ID" value="OWY94997.1"/>
    <property type="molecule type" value="Genomic_DNA"/>
</dbReference>
<dbReference type="AlphaFoldDB" id="A0A225UP48"/>
<protein>
    <submittedName>
        <fullName evidence="1">Uncharacterized protein</fullName>
    </submittedName>
</protein>
<comment type="caution">
    <text evidence="1">The sequence shown here is derived from an EMBL/GenBank/DDBJ whole genome shotgun (WGS) entry which is preliminary data.</text>
</comment>
<name>A0A225UP48_9STRA</name>
<evidence type="ECO:0000313" key="2">
    <source>
        <dbReference type="Proteomes" id="UP000198211"/>
    </source>
</evidence>
<dbReference type="OrthoDB" id="127727at2759"/>
<gene>
    <name evidence="1" type="ORF">PHMEG_00035121</name>
</gene>
<feature type="non-terminal residue" evidence="1">
    <location>
        <position position="144"/>
    </location>
</feature>
<reference evidence="2" key="1">
    <citation type="submission" date="2017-03" db="EMBL/GenBank/DDBJ databases">
        <title>Phytopthora megakarya and P. palmivora, two closely related causual agents of cacao black pod achieved similar genome size and gene model numbers by different mechanisms.</title>
        <authorList>
            <person name="Ali S."/>
            <person name="Shao J."/>
            <person name="Larry D.J."/>
            <person name="Kronmiller B."/>
            <person name="Shen D."/>
            <person name="Strem M.D."/>
            <person name="Melnick R.L."/>
            <person name="Guiltinan M.J."/>
            <person name="Tyler B.M."/>
            <person name="Meinhardt L.W."/>
            <person name="Bailey B.A."/>
        </authorList>
    </citation>
    <scope>NUCLEOTIDE SEQUENCE [LARGE SCALE GENOMIC DNA]</scope>
    <source>
        <strain evidence="2">zdho120</strain>
    </source>
</reference>